<organism evidence="1 2">
    <name type="scientific">Agaricus bisporus var. burnettii</name>
    <dbReference type="NCBI Taxonomy" id="192524"/>
    <lineage>
        <taxon>Eukaryota</taxon>
        <taxon>Fungi</taxon>
        <taxon>Dikarya</taxon>
        <taxon>Basidiomycota</taxon>
        <taxon>Agaricomycotina</taxon>
        <taxon>Agaricomycetes</taxon>
        <taxon>Agaricomycetidae</taxon>
        <taxon>Agaricales</taxon>
        <taxon>Agaricineae</taxon>
        <taxon>Agaricaceae</taxon>
        <taxon>Agaricus</taxon>
    </lineage>
</organism>
<evidence type="ECO:0000313" key="1">
    <source>
        <dbReference type="EMBL" id="KAF7768077.1"/>
    </source>
</evidence>
<evidence type="ECO:0000313" key="2">
    <source>
        <dbReference type="Proteomes" id="UP000629468"/>
    </source>
</evidence>
<dbReference type="Proteomes" id="UP000629468">
    <property type="component" value="Unassembled WGS sequence"/>
</dbReference>
<dbReference type="AlphaFoldDB" id="A0A8H7C7E3"/>
<comment type="caution">
    <text evidence="1">The sequence shown here is derived from an EMBL/GenBank/DDBJ whole genome shotgun (WGS) entry which is preliminary data.</text>
</comment>
<accession>A0A8H7C7E3</accession>
<dbReference type="EMBL" id="JABXXO010000010">
    <property type="protein sequence ID" value="KAF7768077.1"/>
    <property type="molecule type" value="Genomic_DNA"/>
</dbReference>
<reference evidence="1 2" key="1">
    <citation type="journal article" name="Sci. Rep.">
        <title>Telomere-to-telomere assembled and centromere annotated genomes of the two main subspecies of the button mushroom Agaricus bisporus reveal especially polymorphic chromosome ends.</title>
        <authorList>
            <person name="Sonnenberg A.S.M."/>
            <person name="Sedaghat-Telgerd N."/>
            <person name="Lavrijssen B."/>
            <person name="Ohm R.A."/>
            <person name="Hendrickx P.M."/>
            <person name="Scholtmeijer K."/>
            <person name="Baars J.J.P."/>
            <person name="van Peer A."/>
        </authorList>
    </citation>
    <scope>NUCLEOTIDE SEQUENCE [LARGE SCALE GENOMIC DNA]</scope>
    <source>
        <strain evidence="1 2">H119_p4</strain>
    </source>
</reference>
<sequence>MALNHSITEESCRIAIAAIFIHGDRPSGNHFESNEGTNMLRLAFLSPACSCHHHDVGNDKLWLNLALHVYICMGWEPLGRKTIRLPGTSKSYTHLVIGHVFLLNLGTSWDPVRLSGPRRTEQNDS</sequence>
<protein>
    <submittedName>
        <fullName evidence="1">Uncharacterized protein</fullName>
    </submittedName>
</protein>
<proteinExistence type="predicted"/>
<name>A0A8H7C7E3_AGABI</name>
<gene>
    <name evidence="1" type="ORF">Agabi119p4_7320</name>
</gene>